<evidence type="ECO:0000256" key="3">
    <source>
        <dbReference type="ARBA" id="ARBA00022505"/>
    </source>
</evidence>
<dbReference type="Proteomes" id="UP000634919">
    <property type="component" value="Unassembled WGS sequence"/>
</dbReference>
<evidence type="ECO:0000313" key="8">
    <source>
        <dbReference type="Proteomes" id="UP000634919"/>
    </source>
</evidence>
<dbReference type="PANTHER" id="PTHR30432:SF1">
    <property type="entry name" value="DNA-BINDING TRANSCRIPTIONAL DUAL REGULATOR MODE"/>
    <property type="match status" value="1"/>
</dbReference>
<proteinExistence type="inferred from homology"/>
<gene>
    <name evidence="7" type="ORF">H9646_10195</name>
</gene>
<dbReference type="RefSeq" id="WP_191723242.1">
    <property type="nucleotide sequence ID" value="NZ_JACSQK010000004.1"/>
</dbReference>
<dbReference type="InterPro" id="IPR036390">
    <property type="entry name" value="WH_DNA-bd_sf"/>
</dbReference>
<dbReference type="InterPro" id="IPR000847">
    <property type="entry name" value="LysR_HTH_N"/>
</dbReference>
<dbReference type="Gene3D" id="1.10.10.10">
    <property type="entry name" value="Winged helix-like DNA-binding domain superfamily/Winged helix DNA-binding domain"/>
    <property type="match status" value="1"/>
</dbReference>
<evidence type="ECO:0000256" key="1">
    <source>
        <dbReference type="ARBA" id="ARBA00008110"/>
    </source>
</evidence>
<dbReference type="InterPro" id="IPR036388">
    <property type="entry name" value="WH-like_DNA-bd_sf"/>
</dbReference>
<evidence type="ECO:0000256" key="5">
    <source>
        <dbReference type="PIRNR" id="PIRNR005763"/>
    </source>
</evidence>
<dbReference type="SUPFAM" id="SSF46785">
    <property type="entry name" value="Winged helix' DNA-binding domain"/>
    <property type="match status" value="1"/>
</dbReference>
<dbReference type="PIRSF" id="PIRSF005763">
    <property type="entry name" value="Txn_reg_ModE"/>
    <property type="match status" value="1"/>
</dbReference>
<sequence>MPQSRSDVITAATQAAATATAAAAAAVTSKPAPTLMQALGHPLSDRRLQVLRALGECGSISQAAREVGVSYKAAWQAIDTLGNLAGVPVVEKTVGGAGGGGAKLTAAGQELLRAAQAMAQARGAVMQQLQSPAALQRLGIQTSMRNQWPCQVQRVDIAGALALVHVQSQHGDLQLTARITAESAQLLGLQAGMPVLAMCKATAVDVRAWSQTPAANTWPGKVTRVTQGAMGDEVAMQMAAGVQWVGFAPAGSGLRAGRKVSVHIPEFALVLALLA</sequence>
<evidence type="ECO:0000256" key="2">
    <source>
        <dbReference type="ARBA" id="ARBA00022448"/>
    </source>
</evidence>
<dbReference type="Pfam" id="PF00126">
    <property type="entry name" value="HTH_1"/>
    <property type="match status" value="1"/>
</dbReference>
<dbReference type="PANTHER" id="PTHR30432">
    <property type="entry name" value="TRANSCRIPTIONAL REGULATOR MODE"/>
    <property type="match status" value="1"/>
</dbReference>
<keyword evidence="3 5" id="KW-0500">Molybdenum</keyword>
<dbReference type="InterPro" id="IPR016462">
    <property type="entry name" value="ModE"/>
</dbReference>
<comment type="similarity">
    <text evidence="1 5">Belongs to the ModE family.</text>
</comment>
<organism evidence="7 8">
    <name type="scientific">Comamonas avium</name>
    <dbReference type="NCBI Taxonomy" id="2762231"/>
    <lineage>
        <taxon>Bacteria</taxon>
        <taxon>Pseudomonadati</taxon>
        <taxon>Pseudomonadota</taxon>
        <taxon>Betaproteobacteria</taxon>
        <taxon>Burkholderiales</taxon>
        <taxon>Comamonadaceae</taxon>
        <taxon>Comamonas</taxon>
    </lineage>
</organism>
<dbReference type="EMBL" id="JACSQK010000004">
    <property type="protein sequence ID" value="MBD7960859.1"/>
    <property type="molecule type" value="Genomic_DNA"/>
</dbReference>
<dbReference type="InterPro" id="IPR051815">
    <property type="entry name" value="Molybdate_resp_trans_reg"/>
</dbReference>
<dbReference type="PROSITE" id="PS51866">
    <property type="entry name" value="MOP"/>
    <property type="match status" value="1"/>
</dbReference>
<keyword evidence="4" id="KW-0677">Repeat</keyword>
<accession>A0ABR8SBV9</accession>
<evidence type="ECO:0000256" key="4">
    <source>
        <dbReference type="ARBA" id="ARBA00022737"/>
    </source>
</evidence>
<evidence type="ECO:0000259" key="6">
    <source>
        <dbReference type="PROSITE" id="PS51866"/>
    </source>
</evidence>
<comment type="caution">
    <text evidence="7">The sequence shown here is derived from an EMBL/GenBank/DDBJ whole genome shotgun (WGS) entry which is preliminary data.</text>
</comment>
<name>A0ABR8SBV9_9BURK</name>
<dbReference type="Gene3D" id="2.40.50.100">
    <property type="match status" value="2"/>
</dbReference>
<feature type="domain" description="Mop" evidence="6">
    <location>
        <begin position="141"/>
        <end position="208"/>
    </location>
</feature>
<keyword evidence="8" id="KW-1185">Reference proteome</keyword>
<dbReference type="Pfam" id="PF03459">
    <property type="entry name" value="TOBE"/>
    <property type="match status" value="1"/>
</dbReference>
<dbReference type="InterPro" id="IPR008995">
    <property type="entry name" value="Mo/tungstate-bd_C_term_dom"/>
</dbReference>
<dbReference type="SUPFAM" id="SSF50331">
    <property type="entry name" value="MOP-like"/>
    <property type="match status" value="1"/>
</dbReference>
<dbReference type="InterPro" id="IPR005116">
    <property type="entry name" value="Transp-assoc_OB_typ1"/>
</dbReference>
<reference evidence="7 8" key="1">
    <citation type="submission" date="2020-08" db="EMBL/GenBank/DDBJ databases">
        <title>A Genomic Blueprint of the Chicken Gut Microbiome.</title>
        <authorList>
            <person name="Gilroy R."/>
            <person name="Ravi A."/>
            <person name="Getino M."/>
            <person name="Pursley I."/>
            <person name="Horton D.L."/>
            <person name="Alikhan N.-F."/>
            <person name="Baker D."/>
            <person name="Gharbi K."/>
            <person name="Hall N."/>
            <person name="Watson M."/>
            <person name="Adriaenssens E.M."/>
            <person name="Foster-Nyarko E."/>
            <person name="Jarju S."/>
            <person name="Secka A."/>
            <person name="Antonio M."/>
            <person name="Oren A."/>
            <person name="Chaudhuri R."/>
            <person name="La Ragione R.M."/>
            <person name="Hildebrand F."/>
            <person name="Pallen M.J."/>
        </authorList>
    </citation>
    <scope>NUCLEOTIDE SEQUENCE [LARGE SCALE GENOMIC DNA]</scope>
    <source>
        <strain evidence="7 8">Sa2CVA6</strain>
    </source>
</reference>
<evidence type="ECO:0000313" key="7">
    <source>
        <dbReference type="EMBL" id="MBD7960859.1"/>
    </source>
</evidence>
<dbReference type="InterPro" id="IPR004606">
    <property type="entry name" value="Mop_domain"/>
</dbReference>
<keyword evidence="2 5" id="KW-0813">Transport</keyword>
<protein>
    <submittedName>
        <fullName evidence="7">TOBE domain-containing protein</fullName>
    </submittedName>
</protein>